<evidence type="ECO:0000313" key="3">
    <source>
        <dbReference type="Proteomes" id="UP001596043"/>
    </source>
</evidence>
<dbReference type="Proteomes" id="UP001596043">
    <property type="component" value="Unassembled WGS sequence"/>
</dbReference>
<dbReference type="Pfam" id="PF14093">
    <property type="entry name" value="DUF4271"/>
    <property type="match status" value="1"/>
</dbReference>
<feature type="transmembrane region" description="Helical" evidence="1">
    <location>
        <begin position="13"/>
        <end position="32"/>
    </location>
</feature>
<dbReference type="InterPro" id="IPR025367">
    <property type="entry name" value="DUF4271"/>
</dbReference>
<accession>A0ABV9I037</accession>
<organism evidence="2 3">
    <name type="scientific">Dokdonia ponticola</name>
    <dbReference type="NCBI Taxonomy" id="2041041"/>
    <lineage>
        <taxon>Bacteria</taxon>
        <taxon>Pseudomonadati</taxon>
        <taxon>Bacteroidota</taxon>
        <taxon>Flavobacteriia</taxon>
        <taxon>Flavobacteriales</taxon>
        <taxon>Flavobacteriaceae</taxon>
        <taxon>Dokdonia</taxon>
    </lineage>
</organism>
<feature type="transmembrane region" description="Helical" evidence="1">
    <location>
        <begin position="135"/>
        <end position="154"/>
    </location>
</feature>
<keyword evidence="1" id="KW-0812">Transmembrane</keyword>
<dbReference type="RefSeq" id="WP_379980691.1">
    <property type="nucleotide sequence ID" value="NZ_JBHSFV010000010.1"/>
</dbReference>
<name>A0ABV9I037_9FLAO</name>
<protein>
    <submittedName>
        <fullName evidence="2">DUF4271 domain-containing protein</fullName>
    </submittedName>
</protein>
<sequence length="216" mass="25272">METTLKTIINKDWITLLLVLSFLIIALSKFFYSEKFQGLVSFFTSEKFASRSKDRGPLNVFNFLLSAHQITILSLFLFLWYTISRGEDYTKQPELYVNILVGYLIFEIAKIFIDKVIGYLLNVQGVMQLYLYRKISFKNLLSVFVLILCFFIVYGDFATIQLLQISLWVIIGLYFISLAMTISKYQDQILSLPSYFILYFCTLEIAPYYIVYHLAT</sequence>
<feature type="transmembrane region" description="Helical" evidence="1">
    <location>
        <begin position="160"/>
        <end position="183"/>
    </location>
</feature>
<feature type="transmembrane region" description="Helical" evidence="1">
    <location>
        <begin position="195"/>
        <end position="215"/>
    </location>
</feature>
<keyword evidence="1" id="KW-0472">Membrane</keyword>
<keyword evidence="1" id="KW-1133">Transmembrane helix</keyword>
<comment type="caution">
    <text evidence="2">The sequence shown here is derived from an EMBL/GenBank/DDBJ whole genome shotgun (WGS) entry which is preliminary data.</text>
</comment>
<feature type="transmembrane region" description="Helical" evidence="1">
    <location>
        <begin position="60"/>
        <end position="83"/>
    </location>
</feature>
<evidence type="ECO:0000256" key="1">
    <source>
        <dbReference type="SAM" id="Phobius"/>
    </source>
</evidence>
<evidence type="ECO:0000313" key="2">
    <source>
        <dbReference type="EMBL" id="MFC4635458.1"/>
    </source>
</evidence>
<gene>
    <name evidence="2" type="ORF">ACFO3O_16225</name>
</gene>
<reference evidence="3" key="1">
    <citation type="journal article" date="2019" name="Int. J. Syst. Evol. Microbiol.">
        <title>The Global Catalogue of Microorganisms (GCM) 10K type strain sequencing project: providing services to taxonomists for standard genome sequencing and annotation.</title>
        <authorList>
            <consortium name="The Broad Institute Genomics Platform"/>
            <consortium name="The Broad Institute Genome Sequencing Center for Infectious Disease"/>
            <person name="Wu L."/>
            <person name="Ma J."/>
        </authorList>
    </citation>
    <scope>NUCLEOTIDE SEQUENCE [LARGE SCALE GENOMIC DNA]</scope>
    <source>
        <strain evidence="3">YJ-61-S</strain>
    </source>
</reference>
<proteinExistence type="predicted"/>
<dbReference type="EMBL" id="JBHSFV010000010">
    <property type="protein sequence ID" value="MFC4635458.1"/>
    <property type="molecule type" value="Genomic_DNA"/>
</dbReference>
<keyword evidence="3" id="KW-1185">Reference proteome</keyword>